<accession>A0A9W6YIL8</accession>
<gene>
    <name evidence="1" type="ORF">Plil01_001846500</name>
</gene>
<dbReference type="EMBL" id="BSXW01012511">
    <property type="protein sequence ID" value="GMF65875.1"/>
    <property type="molecule type" value="Genomic_DNA"/>
</dbReference>
<keyword evidence="2" id="KW-1185">Reference proteome</keyword>
<dbReference type="Proteomes" id="UP001165083">
    <property type="component" value="Unassembled WGS sequence"/>
</dbReference>
<evidence type="ECO:0000313" key="2">
    <source>
        <dbReference type="Proteomes" id="UP001165083"/>
    </source>
</evidence>
<organism evidence="1 2">
    <name type="scientific">Phytophthora lilii</name>
    <dbReference type="NCBI Taxonomy" id="2077276"/>
    <lineage>
        <taxon>Eukaryota</taxon>
        <taxon>Sar</taxon>
        <taxon>Stramenopiles</taxon>
        <taxon>Oomycota</taxon>
        <taxon>Peronosporomycetes</taxon>
        <taxon>Peronosporales</taxon>
        <taxon>Peronosporaceae</taxon>
        <taxon>Phytophthora</taxon>
    </lineage>
</organism>
<dbReference type="AlphaFoldDB" id="A0A9W6YIL8"/>
<protein>
    <submittedName>
        <fullName evidence="1">Unnamed protein product</fullName>
    </submittedName>
</protein>
<name>A0A9W6YIL8_9STRA</name>
<sequence length="159" mass="18215">MADPASTICMYSDASNKGLSIILMQVKYCDKSTPAKGHYHDHLHGMIWTFHDASKNWSVIETEDYPLYEHALSWTTYFFETKDSRYSLTTGISFAFFRGTEIKKPIREKVWVGMVSWRAGEKPAMTRTCLIKRWNTAIPPKLSSLVDLERQGIADIQTA</sequence>
<reference evidence="1" key="1">
    <citation type="submission" date="2023-04" db="EMBL/GenBank/DDBJ databases">
        <title>Phytophthora lilii NBRC 32176.</title>
        <authorList>
            <person name="Ichikawa N."/>
            <person name="Sato H."/>
            <person name="Tonouchi N."/>
        </authorList>
    </citation>
    <scope>NUCLEOTIDE SEQUENCE</scope>
    <source>
        <strain evidence="1">NBRC 32176</strain>
    </source>
</reference>
<proteinExistence type="predicted"/>
<comment type="caution">
    <text evidence="1">The sequence shown here is derived from an EMBL/GenBank/DDBJ whole genome shotgun (WGS) entry which is preliminary data.</text>
</comment>
<evidence type="ECO:0000313" key="1">
    <source>
        <dbReference type="EMBL" id="GMF65875.1"/>
    </source>
</evidence>